<evidence type="ECO:0000313" key="4">
    <source>
        <dbReference type="Proteomes" id="UP000637788"/>
    </source>
</evidence>
<feature type="region of interest" description="Disordered" evidence="1">
    <location>
        <begin position="176"/>
        <end position="202"/>
    </location>
</feature>
<feature type="domain" description="PIN like" evidence="2">
    <location>
        <begin position="28"/>
        <end position="252"/>
    </location>
</feature>
<comment type="caution">
    <text evidence="3">The sequence shown here is derived from an EMBL/GenBank/DDBJ whole genome shotgun (WGS) entry which is preliminary data.</text>
</comment>
<sequence>MVSSFLSDFEGLWRRPAGDYKIATKSHLITLDTNVLLELYRFTPSARNELLDVIEQLRDRIWIPHQVASEYYSRRMDAVKDHLKLYDTIPNTLDELERKAIQELHILVKRCSLTESDKRNLIAPIEAGFKKARTEVERHANAFDLTLTGVISDDPILSALARILDAKVGQPFKPEEAETLKAEAERRYQEKTPPGYKDANKSENSHGDFFIWEQILREAEVRKMPLLLVTNDTKEDWVEKESGIVIGARRELIIEFRQRCDADFMIVQLGSFLKLAKEELGASVSASTLEQAQNLQEETSAKAAELEISLSEEDYQRISDVLLEEANRWESTANQDSLSPWSQEKARERAAAALSLAERIEQNTADPISHGRIKLKISRADWEDLLRIQRRNPHLTRWHRNSLFETSSISYKQLWLHLTDLENLRKILGTEHDEGIQALREARLELKSSLEAKRGGRELADAENQVATVESMLRDIKQRTVEVDAQIRKIRAMADKKMENGRTDPPS</sequence>
<keyword evidence="4" id="KW-1185">Reference proteome</keyword>
<name>A0A917QRP7_9ACTN</name>
<proteinExistence type="predicted"/>
<organism evidence="3 4">
    <name type="scientific">Streptomyces flaveus</name>
    <dbReference type="NCBI Taxonomy" id="66370"/>
    <lineage>
        <taxon>Bacteria</taxon>
        <taxon>Bacillati</taxon>
        <taxon>Actinomycetota</taxon>
        <taxon>Actinomycetes</taxon>
        <taxon>Kitasatosporales</taxon>
        <taxon>Streptomycetaceae</taxon>
        <taxon>Streptomyces</taxon>
        <taxon>Streptomyces aurantiacus group</taxon>
    </lineage>
</organism>
<evidence type="ECO:0000259" key="2">
    <source>
        <dbReference type="Pfam" id="PF18476"/>
    </source>
</evidence>
<evidence type="ECO:0000256" key="1">
    <source>
        <dbReference type="SAM" id="MobiDB-lite"/>
    </source>
</evidence>
<dbReference type="Pfam" id="PF18476">
    <property type="entry name" value="PIN_8"/>
    <property type="match status" value="1"/>
</dbReference>
<dbReference type="EMBL" id="BMPQ01000005">
    <property type="protein sequence ID" value="GGK65779.1"/>
    <property type="molecule type" value="Genomic_DNA"/>
</dbReference>
<accession>A0A917QRP7</accession>
<dbReference type="Proteomes" id="UP000637788">
    <property type="component" value="Unassembled WGS sequence"/>
</dbReference>
<dbReference type="InterPro" id="IPR041578">
    <property type="entry name" value="PIN_8"/>
</dbReference>
<feature type="compositionally biased region" description="Basic and acidic residues" evidence="1">
    <location>
        <begin position="176"/>
        <end position="190"/>
    </location>
</feature>
<gene>
    <name evidence="3" type="ORF">GCM10010094_28550</name>
</gene>
<protein>
    <recommendedName>
        <fullName evidence="2">PIN like domain-containing protein</fullName>
    </recommendedName>
</protein>
<reference evidence="3" key="1">
    <citation type="journal article" date="2014" name="Int. J. Syst. Evol. Microbiol.">
        <title>Complete genome sequence of Corynebacterium casei LMG S-19264T (=DSM 44701T), isolated from a smear-ripened cheese.</title>
        <authorList>
            <consortium name="US DOE Joint Genome Institute (JGI-PGF)"/>
            <person name="Walter F."/>
            <person name="Albersmeier A."/>
            <person name="Kalinowski J."/>
            <person name="Ruckert C."/>
        </authorList>
    </citation>
    <scope>NUCLEOTIDE SEQUENCE</scope>
    <source>
        <strain evidence="3">JCM 3035</strain>
    </source>
</reference>
<dbReference type="RefSeq" id="WP_189322207.1">
    <property type="nucleotide sequence ID" value="NZ_BMPQ01000005.1"/>
</dbReference>
<reference evidence="3" key="2">
    <citation type="submission" date="2020-09" db="EMBL/GenBank/DDBJ databases">
        <authorList>
            <person name="Sun Q."/>
            <person name="Ohkuma M."/>
        </authorList>
    </citation>
    <scope>NUCLEOTIDE SEQUENCE</scope>
    <source>
        <strain evidence="3">JCM 3035</strain>
    </source>
</reference>
<evidence type="ECO:0000313" key="3">
    <source>
        <dbReference type="EMBL" id="GGK65779.1"/>
    </source>
</evidence>
<dbReference type="AlphaFoldDB" id="A0A917QRP7"/>